<dbReference type="PANTHER" id="PTHR23053">
    <property type="entry name" value="DLEC1 DELETED IN LUNG AND ESOPHAGEAL CANCER 1"/>
    <property type="match status" value="1"/>
</dbReference>
<gene>
    <name evidence="1" type="ORF">P879_03218</name>
</gene>
<proteinExistence type="predicted"/>
<sequence length="190" mass="21309">KDVRSITLRNPTLLPVLWKLAGVDALGEEFSVPQDAGLVEPKSDFVLYAYFRAMKPFKSGQKKNLRLEVYDVENLAGMIQAETIQVIAEAYDVALDISFPKSSDGGIDFGMVRVGEEVKQLISLKNKGPYEITANKNINRPMKLFSFQFERPQKSKANPSEVFTVTPQRQNITPTEKSSAVTVSQYFKLD</sequence>
<dbReference type="InterPro" id="IPR013783">
    <property type="entry name" value="Ig-like_fold"/>
</dbReference>
<feature type="non-terminal residue" evidence="1">
    <location>
        <position position="1"/>
    </location>
</feature>
<dbReference type="OrthoDB" id="6281343at2759"/>
<dbReference type="InterPro" id="IPR033305">
    <property type="entry name" value="Hydin-like"/>
</dbReference>
<dbReference type="GO" id="GO:0003341">
    <property type="term" value="P:cilium movement"/>
    <property type="evidence" value="ECO:0007669"/>
    <property type="project" value="TreeGrafter"/>
</dbReference>
<dbReference type="AlphaFoldDB" id="A0A8T0D278"/>
<comment type="caution">
    <text evidence="1">The sequence shown here is derived from an EMBL/GenBank/DDBJ whole genome shotgun (WGS) entry which is preliminary data.</text>
</comment>
<reference evidence="1 2" key="1">
    <citation type="submission" date="2019-07" db="EMBL/GenBank/DDBJ databases">
        <title>Annotation for the trematode Paragonimus westermani.</title>
        <authorList>
            <person name="Choi Y.-J."/>
        </authorList>
    </citation>
    <scope>NUCLEOTIDE SEQUENCE [LARGE SCALE GENOMIC DNA]</scope>
    <source>
        <strain evidence="1">180907_Pwestermani</strain>
    </source>
</reference>
<evidence type="ECO:0000313" key="1">
    <source>
        <dbReference type="EMBL" id="KAF8561983.1"/>
    </source>
</evidence>
<dbReference type="GO" id="GO:1904158">
    <property type="term" value="P:axonemal central apparatus assembly"/>
    <property type="evidence" value="ECO:0007669"/>
    <property type="project" value="TreeGrafter"/>
</dbReference>
<name>A0A8T0D278_9TREM</name>
<evidence type="ECO:0000313" key="2">
    <source>
        <dbReference type="Proteomes" id="UP000699462"/>
    </source>
</evidence>
<protein>
    <recommendedName>
        <fullName evidence="3">MSP domain-containing protein</fullName>
    </recommendedName>
</protein>
<accession>A0A8T0D278</accession>
<dbReference type="Gene3D" id="2.60.40.10">
    <property type="entry name" value="Immunoglobulins"/>
    <property type="match status" value="1"/>
</dbReference>
<evidence type="ECO:0008006" key="3">
    <source>
        <dbReference type="Google" id="ProtNLM"/>
    </source>
</evidence>
<dbReference type="Proteomes" id="UP000699462">
    <property type="component" value="Unassembled WGS sequence"/>
</dbReference>
<organism evidence="1 2">
    <name type="scientific">Paragonimus westermani</name>
    <dbReference type="NCBI Taxonomy" id="34504"/>
    <lineage>
        <taxon>Eukaryota</taxon>
        <taxon>Metazoa</taxon>
        <taxon>Spiralia</taxon>
        <taxon>Lophotrochozoa</taxon>
        <taxon>Platyhelminthes</taxon>
        <taxon>Trematoda</taxon>
        <taxon>Digenea</taxon>
        <taxon>Plagiorchiida</taxon>
        <taxon>Troglotremata</taxon>
        <taxon>Troglotrematidae</taxon>
        <taxon>Paragonimus</taxon>
    </lineage>
</organism>
<keyword evidence="2" id="KW-1185">Reference proteome</keyword>
<dbReference type="GO" id="GO:0005930">
    <property type="term" value="C:axoneme"/>
    <property type="evidence" value="ECO:0007669"/>
    <property type="project" value="TreeGrafter"/>
</dbReference>
<dbReference type="PANTHER" id="PTHR23053:SF0">
    <property type="entry name" value="HYDROCEPHALUS-INDUCING PROTEIN HOMOLOG"/>
    <property type="match status" value="1"/>
</dbReference>
<dbReference type="EMBL" id="JTDF01021323">
    <property type="protein sequence ID" value="KAF8561983.1"/>
    <property type="molecule type" value="Genomic_DNA"/>
</dbReference>